<gene>
    <name evidence="7" type="ORF">ACFQXB_00550</name>
</gene>
<dbReference type="InterPro" id="IPR001123">
    <property type="entry name" value="LeuE-type"/>
</dbReference>
<keyword evidence="4 6" id="KW-1133">Transmembrane helix</keyword>
<dbReference type="EMBL" id="JBHTFQ010000001">
    <property type="protein sequence ID" value="MFC7702681.1"/>
    <property type="molecule type" value="Genomic_DNA"/>
</dbReference>
<feature type="transmembrane region" description="Helical" evidence="6">
    <location>
        <begin position="70"/>
        <end position="88"/>
    </location>
</feature>
<name>A0ABW2UDF0_9RHOB</name>
<evidence type="ECO:0000313" key="8">
    <source>
        <dbReference type="Proteomes" id="UP001596516"/>
    </source>
</evidence>
<evidence type="ECO:0000256" key="2">
    <source>
        <dbReference type="ARBA" id="ARBA00022475"/>
    </source>
</evidence>
<organism evidence="7 8">
    <name type="scientific">Plastorhodobacter daqingensis</name>
    <dbReference type="NCBI Taxonomy" id="1387281"/>
    <lineage>
        <taxon>Bacteria</taxon>
        <taxon>Pseudomonadati</taxon>
        <taxon>Pseudomonadota</taxon>
        <taxon>Alphaproteobacteria</taxon>
        <taxon>Rhodobacterales</taxon>
        <taxon>Paracoccaceae</taxon>
        <taxon>Plastorhodobacter</taxon>
    </lineage>
</organism>
<keyword evidence="3 6" id="KW-0812">Transmembrane</keyword>
<dbReference type="PANTHER" id="PTHR30086:SF20">
    <property type="entry name" value="ARGININE EXPORTER PROTEIN ARGO-RELATED"/>
    <property type="match status" value="1"/>
</dbReference>
<dbReference type="PANTHER" id="PTHR30086">
    <property type="entry name" value="ARGININE EXPORTER PROTEIN ARGO"/>
    <property type="match status" value="1"/>
</dbReference>
<keyword evidence="2" id="KW-1003">Cell membrane</keyword>
<evidence type="ECO:0000256" key="6">
    <source>
        <dbReference type="SAM" id="Phobius"/>
    </source>
</evidence>
<reference evidence="8" key="1">
    <citation type="journal article" date="2019" name="Int. J. Syst. Evol. Microbiol.">
        <title>The Global Catalogue of Microorganisms (GCM) 10K type strain sequencing project: providing services to taxonomists for standard genome sequencing and annotation.</title>
        <authorList>
            <consortium name="The Broad Institute Genomics Platform"/>
            <consortium name="The Broad Institute Genome Sequencing Center for Infectious Disease"/>
            <person name="Wu L."/>
            <person name="Ma J."/>
        </authorList>
    </citation>
    <scope>NUCLEOTIDE SEQUENCE [LARGE SCALE GENOMIC DNA]</scope>
    <source>
        <strain evidence="8">CGMCC 1.12750</strain>
    </source>
</reference>
<evidence type="ECO:0000313" key="7">
    <source>
        <dbReference type="EMBL" id="MFC7702681.1"/>
    </source>
</evidence>
<evidence type="ECO:0000256" key="4">
    <source>
        <dbReference type="ARBA" id="ARBA00022989"/>
    </source>
</evidence>
<evidence type="ECO:0000256" key="3">
    <source>
        <dbReference type="ARBA" id="ARBA00022692"/>
    </source>
</evidence>
<feature type="transmembrane region" description="Helical" evidence="6">
    <location>
        <begin position="174"/>
        <end position="193"/>
    </location>
</feature>
<protein>
    <submittedName>
        <fullName evidence="7">LysE family translocator</fullName>
    </submittedName>
</protein>
<evidence type="ECO:0000256" key="1">
    <source>
        <dbReference type="ARBA" id="ARBA00004651"/>
    </source>
</evidence>
<proteinExistence type="predicted"/>
<accession>A0ABW2UDF0</accession>
<dbReference type="Proteomes" id="UP001596516">
    <property type="component" value="Unassembled WGS sequence"/>
</dbReference>
<comment type="caution">
    <text evidence="7">The sequence shown here is derived from an EMBL/GenBank/DDBJ whole genome shotgun (WGS) entry which is preliminary data.</text>
</comment>
<evidence type="ECO:0000256" key="5">
    <source>
        <dbReference type="ARBA" id="ARBA00023136"/>
    </source>
</evidence>
<comment type="subcellular location">
    <subcellularLocation>
        <location evidence="1">Cell membrane</location>
        <topology evidence="1">Multi-pass membrane protein</topology>
    </subcellularLocation>
</comment>
<feature type="transmembrane region" description="Helical" evidence="6">
    <location>
        <begin position="142"/>
        <end position="167"/>
    </location>
</feature>
<keyword evidence="5 6" id="KW-0472">Membrane</keyword>
<keyword evidence="8" id="KW-1185">Reference proteome</keyword>
<dbReference type="RefSeq" id="WP_377397500.1">
    <property type="nucleotide sequence ID" value="NZ_JBHTFQ010000001.1"/>
</dbReference>
<feature type="transmembrane region" description="Helical" evidence="6">
    <location>
        <begin position="109"/>
        <end position="130"/>
    </location>
</feature>
<sequence length="194" mass="20401">MPLDPLHGFVFAGLFSPGPNVILLTAAGARFGMARTLPMIAGISLGVGITSGLTGLGIGALLAGLPTLGLLLRIVAAGWILWMAWQLFQSTRAPEGAAPARPMRFHEAMLFQWVNPKVWAVALAAASGYAAGLTPWGEATRLAAAFSGINLFVCLFWAAAGTALTWLLKTPRAWSIFTTFMALMLAISAGMVFL</sequence>
<feature type="transmembrane region" description="Helical" evidence="6">
    <location>
        <begin position="6"/>
        <end position="27"/>
    </location>
</feature>
<dbReference type="Pfam" id="PF01810">
    <property type="entry name" value="LysE"/>
    <property type="match status" value="1"/>
</dbReference>
<feature type="transmembrane region" description="Helical" evidence="6">
    <location>
        <begin position="39"/>
        <end position="64"/>
    </location>
</feature>